<dbReference type="Pfam" id="PF20358">
    <property type="entry name" value="DUF6653"/>
    <property type="match status" value="1"/>
</dbReference>
<dbReference type="EMBL" id="CP099489">
    <property type="protein sequence ID" value="USQ81948.1"/>
    <property type="molecule type" value="Genomic_DNA"/>
</dbReference>
<keyword evidence="2" id="KW-1185">Reference proteome</keyword>
<sequence>MAFEDGSYARMFQRHAHPFSAWSRLLSTPLLLVPLWTRRSWLYVPVGAWFAVNPVITPPAQDTSSFATSAIVGEESWSRDLTSEPRVLALTGAATASLVSAMVASYQHRKAVAVACTGSSVALTLWQWKMWADRFTRETVPAT</sequence>
<evidence type="ECO:0000313" key="2">
    <source>
        <dbReference type="Proteomes" id="UP001056455"/>
    </source>
</evidence>
<evidence type="ECO:0000313" key="1">
    <source>
        <dbReference type="EMBL" id="USQ81948.1"/>
    </source>
</evidence>
<dbReference type="RefSeq" id="WP_252595481.1">
    <property type="nucleotide sequence ID" value="NZ_CP099489.1"/>
</dbReference>
<gene>
    <name evidence="1" type="ORF">NF556_09995</name>
</gene>
<proteinExistence type="predicted"/>
<dbReference type="InterPro" id="IPR046595">
    <property type="entry name" value="DUF6653"/>
</dbReference>
<organism evidence="1 2">
    <name type="scientific">Ornithinimicrobium faecis</name>
    <dbReference type="NCBI Taxonomy" id="2934158"/>
    <lineage>
        <taxon>Bacteria</taxon>
        <taxon>Bacillati</taxon>
        <taxon>Actinomycetota</taxon>
        <taxon>Actinomycetes</taxon>
        <taxon>Micrococcales</taxon>
        <taxon>Ornithinimicrobiaceae</taxon>
        <taxon>Ornithinimicrobium</taxon>
    </lineage>
</organism>
<dbReference type="Proteomes" id="UP001056455">
    <property type="component" value="Chromosome"/>
</dbReference>
<name>A0ABY4Z020_9MICO</name>
<reference evidence="1" key="1">
    <citation type="submission" date="2022-06" db="EMBL/GenBank/DDBJ databases">
        <title>Ornithinimicrobium HY1793.</title>
        <authorList>
            <person name="Huang Y."/>
        </authorList>
    </citation>
    <scope>NUCLEOTIDE SEQUENCE</scope>
    <source>
        <strain evidence="1">HY1793</strain>
    </source>
</reference>
<protein>
    <submittedName>
        <fullName evidence="1">Uncharacterized protein</fullName>
    </submittedName>
</protein>
<accession>A0ABY4Z020</accession>